<dbReference type="Proteomes" id="UP001221142">
    <property type="component" value="Unassembled WGS sequence"/>
</dbReference>
<dbReference type="GO" id="GO:0004040">
    <property type="term" value="F:amidase activity"/>
    <property type="evidence" value="ECO:0007669"/>
    <property type="project" value="UniProtKB-EC"/>
</dbReference>
<feature type="active site" description="Acyl-ester intermediate" evidence="5">
    <location>
        <position position="204"/>
    </location>
</feature>
<proteinExistence type="inferred from homology"/>
<dbReference type="AlphaFoldDB" id="A0AAD7CEP6"/>
<dbReference type="FunFam" id="3.90.1300.10:FF:000003">
    <property type="entry name" value="Amidase signature enzyme"/>
    <property type="match status" value="1"/>
</dbReference>
<dbReference type="EC" id="3.5.1.4" evidence="3"/>
<evidence type="ECO:0000313" key="10">
    <source>
        <dbReference type="Proteomes" id="UP001221142"/>
    </source>
</evidence>
<evidence type="ECO:0000256" key="3">
    <source>
        <dbReference type="ARBA" id="ARBA00012922"/>
    </source>
</evidence>
<feature type="region of interest" description="Disordered" evidence="7">
    <location>
        <begin position="1"/>
        <end position="21"/>
    </location>
</feature>
<keyword evidence="4" id="KW-0378">Hydrolase</keyword>
<dbReference type="PANTHER" id="PTHR45847">
    <property type="entry name" value="FATTY ACID AMIDE HYDROLASE"/>
    <property type="match status" value="1"/>
</dbReference>
<dbReference type="InterPro" id="IPR020556">
    <property type="entry name" value="Amidase_CS"/>
</dbReference>
<feature type="binding site" evidence="6">
    <location>
        <position position="180"/>
    </location>
    <ligand>
        <name>substrate</name>
    </ligand>
</feature>
<dbReference type="GO" id="GO:0009062">
    <property type="term" value="P:fatty acid catabolic process"/>
    <property type="evidence" value="ECO:0007669"/>
    <property type="project" value="TreeGrafter"/>
</dbReference>
<accession>A0AAD7CEP6</accession>
<evidence type="ECO:0000259" key="8">
    <source>
        <dbReference type="Pfam" id="PF01425"/>
    </source>
</evidence>
<dbReference type="PANTHER" id="PTHR45847:SF6">
    <property type="entry name" value="FATTY ACID AMIDE HYDROLASE"/>
    <property type="match status" value="1"/>
</dbReference>
<evidence type="ECO:0000256" key="6">
    <source>
        <dbReference type="PIRSR" id="PIRSR001221-2"/>
    </source>
</evidence>
<evidence type="ECO:0000313" key="9">
    <source>
        <dbReference type="EMBL" id="KAJ7646872.1"/>
    </source>
</evidence>
<protein>
    <recommendedName>
        <fullName evidence="3">amidase</fullName>
        <ecNumber evidence="3">3.5.1.4</ecNumber>
    </recommendedName>
</protein>
<dbReference type="EMBL" id="JARKIF010000002">
    <property type="protein sequence ID" value="KAJ7646872.1"/>
    <property type="molecule type" value="Genomic_DNA"/>
</dbReference>
<dbReference type="Pfam" id="PF01425">
    <property type="entry name" value="Amidase"/>
    <property type="match status" value="1"/>
</dbReference>
<feature type="binding site" evidence="6">
    <location>
        <position position="154"/>
    </location>
    <ligand>
        <name>substrate</name>
    </ligand>
</feature>
<organism evidence="9 10">
    <name type="scientific">Roridomyces roridus</name>
    <dbReference type="NCBI Taxonomy" id="1738132"/>
    <lineage>
        <taxon>Eukaryota</taxon>
        <taxon>Fungi</taxon>
        <taxon>Dikarya</taxon>
        <taxon>Basidiomycota</taxon>
        <taxon>Agaricomycotina</taxon>
        <taxon>Agaricomycetes</taxon>
        <taxon>Agaricomycetidae</taxon>
        <taxon>Agaricales</taxon>
        <taxon>Marasmiineae</taxon>
        <taxon>Mycenaceae</taxon>
        <taxon>Roridomyces</taxon>
    </lineage>
</organism>
<keyword evidence="10" id="KW-1185">Reference proteome</keyword>
<reference evidence="9" key="1">
    <citation type="submission" date="2023-03" db="EMBL/GenBank/DDBJ databases">
        <title>Massive genome expansion in bonnet fungi (Mycena s.s.) driven by repeated elements and novel gene families across ecological guilds.</title>
        <authorList>
            <consortium name="Lawrence Berkeley National Laboratory"/>
            <person name="Harder C.B."/>
            <person name="Miyauchi S."/>
            <person name="Viragh M."/>
            <person name="Kuo A."/>
            <person name="Thoen E."/>
            <person name="Andreopoulos B."/>
            <person name="Lu D."/>
            <person name="Skrede I."/>
            <person name="Drula E."/>
            <person name="Henrissat B."/>
            <person name="Morin E."/>
            <person name="Kohler A."/>
            <person name="Barry K."/>
            <person name="LaButti K."/>
            <person name="Morin E."/>
            <person name="Salamov A."/>
            <person name="Lipzen A."/>
            <person name="Mereny Z."/>
            <person name="Hegedus B."/>
            <person name="Baldrian P."/>
            <person name="Stursova M."/>
            <person name="Weitz H."/>
            <person name="Taylor A."/>
            <person name="Grigoriev I.V."/>
            <person name="Nagy L.G."/>
            <person name="Martin F."/>
            <person name="Kauserud H."/>
        </authorList>
    </citation>
    <scope>NUCLEOTIDE SEQUENCE</scope>
    <source>
        <strain evidence="9">9284</strain>
    </source>
</reference>
<dbReference type="GO" id="GO:0017064">
    <property type="term" value="F:fatty acid amide hydrolase activity"/>
    <property type="evidence" value="ECO:0007669"/>
    <property type="project" value="TreeGrafter"/>
</dbReference>
<dbReference type="InterPro" id="IPR036928">
    <property type="entry name" value="AS_sf"/>
</dbReference>
<comment type="caution">
    <text evidence="9">The sequence shown here is derived from an EMBL/GenBank/DDBJ whole genome shotgun (WGS) entry which is preliminary data.</text>
</comment>
<dbReference type="Gene3D" id="3.90.1300.10">
    <property type="entry name" value="Amidase signature (AS) domain"/>
    <property type="match status" value="1"/>
</dbReference>
<dbReference type="InterPro" id="IPR023631">
    <property type="entry name" value="Amidase_dom"/>
</dbReference>
<evidence type="ECO:0000256" key="7">
    <source>
        <dbReference type="SAM" id="MobiDB-lite"/>
    </source>
</evidence>
<evidence type="ECO:0000256" key="2">
    <source>
        <dbReference type="ARBA" id="ARBA00009199"/>
    </source>
</evidence>
<dbReference type="PROSITE" id="PS00571">
    <property type="entry name" value="AMIDASES"/>
    <property type="match status" value="1"/>
</dbReference>
<gene>
    <name evidence="9" type="ORF">FB45DRAFT_1051478</name>
</gene>
<comment type="similarity">
    <text evidence="2">Belongs to the amidase family.</text>
</comment>
<dbReference type="PIRSF" id="PIRSF001221">
    <property type="entry name" value="Amidase_fungi"/>
    <property type="match status" value="1"/>
</dbReference>
<feature type="domain" description="Amidase" evidence="8">
    <location>
        <begin position="50"/>
        <end position="557"/>
    </location>
</feature>
<comment type="catalytic activity">
    <reaction evidence="1">
        <text>a monocarboxylic acid amide + H2O = a monocarboxylate + NH4(+)</text>
        <dbReference type="Rhea" id="RHEA:12020"/>
        <dbReference type="ChEBI" id="CHEBI:15377"/>
        <dbReference type="ChEBI" id="CHEBI:28938"/>
        <dbReference type="ChEBI" id="CHEBI:35757"/>
        <dbReference type="ChEBI" id="CHEBI:83628"/>
        <dbReference type="EC" id="3.5.1.4"/>
    </reaction>
</comment>
<evidence type="ECO:0000256" key="1">
    <source>
        <dbReference type="ARBA" id="ARBA00001311"/>
    </source>
</evidence>
<evidence type="ECO:0000256" key="5">
    <source>
        <dbReference type="PIRSR" id="PIRSR001221-1"/>
    </source>
</evidence>
<sequence>MSATQKTAARDHELAKEGNSSNSDRTLFLRSTAKEIVSNIESRVWTASQVLEGFIAQAVVAQSATNCVTEVLFRDARQRAKKLDLQFEQTGKVVGPLHGVPISVKDQYDIVGYDSTVGLTRRINQPAHANADYVQAMMDAGAVPFVKTNVPQTMFSYECNNPVWGRTTNPYNATYTSGGSSGGEAAILALDGAVIGLGSDIGGSLRIPASFCGIYSFKPGAERLSPYGSASSFPGMDGIRSSAGPMARCVEDLELACRVSFGVQQEPREIPQLAFREVTLPKKLRFGYHTSDGIVKASPACERAVHETVKALEREGHECVELNMDLMPEILNLYIQISSADKYSNLVKAVGSDPLVICVVLFLRVQLIMNGQDTSLALMTLVPKIPRVIRNIMAWVVRTFMGDEVMSSVLRSTGARTVEEFHGSALRRNEVRKEFYRRFWEKYELDGIITYVLASPGVVHGGTKMISIMAGNTLGYNLLNHPVGVVPVTHVDPALDALTPEWIQGPGHGSKMTEGEIYFKTTLTSNLKKPVYDATEMRGLPVGVQVVGKPWEEEKVLGMMRVVDQALGKGRGFEPGGWEARLANRGRSEGPS</sequence>
<dbReference type="InterPro" id="IPR052096">
    <property type="entry name" value="Endocannabinoid_amidase"/>
</dbReference>
<name>A0AAD7CEP6_9AGAR</name>
<feature type="binding site" evidence="6">
    <location>
        <begin position="201"/>
        <end position="204"/>
    </location>
    <ligand>
        <name>substrate</name>
    </ligand>
</feature>
<feature type="active site" description="Charge relay system" evidence="5">
    <location>
        <position position="105"/>
    </location>
</feature>
<evidence type="ECO:0000256" key="4">
    <source>
        <dbReference type="ARBA" id="ARBA00022801"/>
    </source>
</evidence>
<feature type="active site" description="Charge relay system" evidence="5">
    <location>
        <position position="180"/>
    </location>
</feature>
<dbReference type="SUPFAM" id="SSF75304">
    <property type="entry name" value="Amidase signature (AS) enzymes"/>
    <property type="match status" value="1"/>
</dbReference>